<reference evidence="17" key="2">
    <citation type="submission" date="2025-09" db="UniProtKB">
        <authorList>
            <consortium name="Ensembl"/>
        </authorList>
    </citation>
    <scope>IDENTIFICATION</scope>
</reference>
<evidence type="ECO:0000256" key="12">
    <source>
        <dbReference type="ARBA" id="ARBA00023128"/>
    </source>
</evidence>
<feature type="domain" description="AMP-binding enzyme C-terminal" evidence="16">
    <location>
        <begin position="475"/>
        <end position="554"/>
    </location>
</feature>
<feature type="domain" description="AMP-dependent synthetase/ligase" evidence="15">
    <location>
        <begin position="76"/>
        <end position="410"/>
    </location>
</feature>
<evidence type="ECO:0000259" key="16">
    <source>
        <dbReference type="Pfam" id="PF13193"/>
    </source>
</evidence>
<proteinExistence type="inferred from homology"/>
<evidence type="ECO:0000256" key="14">
    <source>
        <dbReference type="ARBA" id="ARBA00048477"/>
    </source>
</evidence>
<dbReference type="Gene3D" id="3.40.50.12780">
    <property type="entry name" value="N-terminal domain of ligase-like"/>
    <property type="match status" value="1"/>
</dbReference>
<dbReference type="GO" id="GO:0046872">
    <property type="term" value="F:metal ion binding"/>
    <property type="evidence" value="ECO:0007669"/>
    <property type="project" value="UniProtKB-KW"/>
</dbReference>
<dbReference type="InterPro" id="IPR000873">
    <property type="entry name" value="AMP-dep_synth/lig_dom"/>
</dbReference>
<dbReference type="FunFam" id="3.30.300.30:FF:000005">
    <property type="entry name" value="Acyl-coenzyme A synthetase ACSM5, mitochondrial"/>
    <property type="match status" value="1"/>
</dbReference>
<dbReference type="PANTHER" id="PTHR43605">
    <property type="entry name" value="ACYL-COENZYME A SYNTHETASE"/>
    <property type="match status" value="1"/>
</dbReference>
<sequence length="568" mass="63815">MRALLKSQILKSVWQFGQPEQSFHRSHRLLYSPIFKQYEAVSRGEQPLPEYFNFAKDVLDKWSQIEKDGKKAFNPALWWINGRGGEVRWSFEELGIRSRKVANLLLDQCALRRGDRILVVLPRIPEWWLLTVACIRTGIILIPGISQLTAKDMQYRLQASKAKCIVTTDALAPAVDSIANECPFLQTKLLVSSGEASLTVHSCAETKLHDPMMIYFTSGTSGAPKMAELSQGSLGFRSILGKRLWLDLTPSDIMWSTVDTGWIVAALGTVFGPWVFGSCIFIHNLEQVQSATILNTLSRFPITTFLSVPTMYRMLVKDDLTSYKFLSLQHCISGGEPLNPEVAEQWKNKTGLAIHEVYGQTEAVGSIYFQSGMKVKPGSMGKAFPPYDVQIIDEEGNILPPGQDGEIAIRVKPKRPLGLFSRYVDNPEKTAATERGEFYVTGDRGVMDQDRYIRFVGRADDLMTSSGYRIGPFDIENALLEHPAVAEAAAVSSPDALRGEVVKAFVVLSPTYTLKNKEDLTVELQEHVKKVTAPYKYPRKMEFVQQLPKTTTGKIKRNELRDREWGRI</sequence>
<keyword evidence="9" id="KW-0460">Magnesium</keyword>
<name>A0A8D2JGE6_VARKO</name>
<accession>A0A8D2JGE6</accession>
<dbReference type="PROSITE" id="PS00455">
    <property type="entry name" value="AMP_BINDING"/>
    <property type="match status" value="1"/>
</dbReference>
<keyword evidence="12" id="KW-0496">Mitochondrion</keyword>
<dbReference type="InterPro" id="IPR045851">
    <property type="entry name" value="AMP-bd_C_sf"/>
</dbReference>
<keyword evidence="8" id="KW-0067">ATP-binding</keyword>
<comment type="similarity">
    <text evidence="3">Belongs to the ATP-dependent AMP-binding enzyme family.</text>
</comment>
<protein>
    <recommendedName>
        <fullName evidence="13">medium-chain acyl-CoA ligase</fullName>
        <ecNumber evidence="13">6.2.1.2</ecNumber>
    </recommendedName>
</protein>
<evidence type="ECO:0000256" key="3">
    <source>
        <dbReference type="ARBA" id="ARBA00006432"/>
    </source>
</evidence>
<comment type="subcellular location">
    <subcellularLocation>
        <location evidence="2">Mitochondrion</location>
    </subcellularLocation>
</comment>
<dbReference type="Pfam" id="PF00501">
    <property type="entry name" value="AMP-binding"/>
    <property type="match status" value="1"/>
</dbReference>
<dbReference type="GO" id="GO:0005524">
    <property type="term" value="F:ATP binding"/>
    <property type="evidence" value="ECO:0007669"/>
    <property type="project" value="UniProtKB-KW"/>
</dbReference>
<evidence type="ECO:0000256" key="13">
    <source>
        <dbReference type="ARBA" id="ARBA00039009"/>
    </source>
</evidence>
<dbReference type="InterPro" id="IPR020845">
    <property type="entry name" value="AMP-binding_CS"/>
</dbReference>
<comment type="catalytic activity">
    <reaction evidence="14">
        <text>a medium-chain fatty acid + ATP + CoA = a medium-chain fatty acyl-CoA + AMP + diphosphate</text>
        <dbReference type="Rhea" id="RHEA:48340"/>
        <dbReference type="ChEBI" id="CHEBI:30616"/>
        <dbReference type="ChEBI" id="CHEBI:33019"/>
        <dbReference type="ChEBI" id="CHEBI:57287"/>
        <dbReference type="ChEBI" id="CHEBI:59558"/>
        <dbReference type="ChEBI" id="CHEBI:90546"/>
        <dbReference type="ChEBI" id="CHEBI:456215"/>
        <dbReference type="EC" id="6.2.1.2"/>
    </reaction>
    <physiologicalReaction direction="left-to-right" evidence="14">
        <dbReference type="Rhea" id="RHEA:48341"/>
    </physiologicalReaction>
</comment>
<dbReference type="GO" id="GO:0006633">
    <property type="term" value="P:fatty acid biosynthetic process"/>
    <property type="evidence" value="ECO:0007669"/>
    <property type="project" value="TreeGrafter"/>
</dbReference>
<keyword evidence="4" id="KW-0436">Ligase</keyword>
<evidence type="ECO:0000256" key="11">
    <source>
        <dbReference type="ARBA" id="ARBA00023098"/>
    </source>
</evidence>
<evidence type="ECO:0000256" key="9">
    <source>
        <dbReference type="ARBA" id="ARBA00022842"/>
    </source>
</evidence>
<keyword evidence="10" id="KW-0809">Transit peptide</keyword>
<evidence type="ECO:0000313" key="18">
    <source>
        <dbReference type="Proteomes" id="UP000694545"/>
    </source>
</evidence>
<evidence type="ECO:0000259" key="15">
    <source>
        <dbReference type="Pfam" id="PF00501"/>
    </source>
</evidence>
<evidence type="ECO:0000313" key="17">
    <source>
        <dbReference type="Ensembl" id="ENSVKKP00000008475.1"/>
    </source>
</evidence>
<dbReference type="GO" id="GO:0031956">
    <property type="term" value="F:medium-chain fatty acid-CoA ligase activity"/>
    <property type="evidence" value="ECO:0007669"/>
    <property type="project" value="UniProtKB-EC"/>
</dbReference>
<dbReference type="InterPro" id="IPR025110">
    <property type="entry name" value="AMP-bd_C"/>
</dbReference>
<organism evidence="17 18">
    <name type="scientific">Varanus komodoensis</name>
    <name type="common">Komodo dragon</name>
    <dbReference type="NCBI Taxonomy" id="61221"/>
    <lineage>
        <taxon>Eukaryota</taxon>
        <taxon>Metazoa</taxon>
        <taxon>Chordata</taxon>
        <taxon>Craniata</taxon>
        <taxon>Vertebrata</taxon>
        <taxon>Euteleostomi</taxon>
        <taxon>Lepidosauria</taxon>
        <taxon>Squamata</taxon>
        <taxon>Bifurcata</taxon>
        <taxon>Unidentata</taxon>
        <taxon>Episquamata</taxon>
        <taxon>Toxicofera</taxon>
        <taxon>Anguimorpha</taxon>
        <taxon>Paleoanguimorpha</taxon>
        <taxon>Varanoidea</taxon>
        <taxon>Varanidae</taxon>
        <taxon>Varanus</taxon>
    </lineage>
</organism>
<keyword evidence="18" id="KW-1185">Reference proteome</keyword>
<keyword evidence="6" id="KW-0547">Nucleotide-binding</keyword>
<keyword evidence="7" id="KW-0276">Fatty acid metabolism</keyword>
<dbReference type="PANTHER" id="PTHR43605:SF12">
    <property type="entry name" value="ACYL-COENZYME A SYNTHETASE ACSM4, MITOCHONDRIAL"/>
    <property type="match status" value="1"/>
</dbReference>
<evidence type="ECO:0000256" key="10">
    <source>
        <dbReference type="ARBA" id="ARBA00022946"/>
    </source>
</evidence>
<evidence type="ECO:0000256" key="4">
    <source>
        <dbReference type="ARBA" id="ARBA00022598"/>
    </source>
</evidence>
<evidence type="ECO:0000256" key="2">
    <source>
        <dbReference type="ARBA" id="ARBA00004173"/>
    </source>
</evidence>
<reference evidence="17" key="1">
    <citation type="submission" date="2025-08" db="UniProtKB">
        <authorList>
            <consortium name="Ensembl"/>
        </authorList>
    </citation>
    <scope>IDENTIFICATION</scope>
</reference>
<dbReference type="Pfam" id="PF13193">
    <property type="entry name" value="AMP-binding_C"/>
    <property type="match status" value="1"/>
</dbReference>
<evidence type="ECO:0000256" key="8">
    <source>
        <dbReference type="ARBA" id="ARBA00022840"/>
    </source>
</evidence>
<evidence type="ECO:0000256" key="5">
    <source>
        <dbReference type="ARBA" id="ARBA00022723"/>
    </source>
</evidence>
<dbReference type="FunFam" id="3.40.50.12780:FF:000007">
    <property type="entry name" value="Acyl-coenzyme A synthetase ACSM2A, mitochondrial"/>
    <property type="match status" value="1"/>
</dbReference>
<dbReference type="Proteomes" id="UP000694545">
    <property type="component" value="Unplaced"/>
</dbReference>
<dbReference type="InterPro" id="IPR051087">
    <property type="entry name" value="Mitochondrial_ACSM"/>
</dbReference>
<dbReference type="Gene3D" id="3.30.300.30">
    <property type="match status" value="1"/>
</dbReference>
<evidence type="ECO:0000256" key="1">
    <source>
        <dbReference type="ARBA" id="ARBA00001936"/>
    </source>
</evidence>
<comment type="cofactor">
    <cofactor evidence="1">
        <name>Mn(2+)</name>
        <dbReference type="ChEBI" id="CHEBI:29035"/>
    </cofactor>
</comment>
<evidence type="ECO:0000256" key="7">
    <source>
        <dbReference type="ARBA" id="ARBA00022832"/>
    </source>
</evidence>
<dbReference type="GO" id="GO:0005759">
    <property type="term" value="C:mitochondrial matrix"/>
    <property type="evidence" value="ECO:0007669"/>
    <property type="project" value="TreeGrafter"/>
</dbReference>
<dbReference type="Ensembl" id="ENSVKKT00000008692.1">
    <property type="protein sequence ID" value="ENSVKKP00000008475.1"/>
    <property type="gene ID" value="ENSVKKG00000005525.1"/>
</dbReference>
<dbReference type="GO" id="GO:0006637">
    <property type="term" value="P:acyl-CoA metabolic process"/>
    <property type="evidence" value="ECO:0007669"/>
    <property type="project" value="TreeGrafter"/>
</dbReference>
<keyword evidence="5" id="KW-0479">Metal-binding</keyword>
<dbReference type="SUPFAM" id="SSF56801">
    <property type="entry name" value="Acetyl-CoA synthetase-like"/>
    <property type="match status" value="1"/>
</dbReference>
<dbReference type="GO" id="GO:0004321">
    <property type="term" value="F:fatty-acyl-CoA synthase activity"/>
    <property type="evidence" value="ECO:0007669"/>
    <property type="project" value="TreeGrafter"/>
</dbReference>
<evidence type="ECO:0000256" key="6">
    <source>
        <dbReference type="ARBA" id="ARBA00022741"/>
    </source>
</evidence>
<dbReference type="AlphaFoldDB" id="A0A8D2JGE6"/>
<dbReference type="InterPro" id="IPR042099">
    <property type="entry name" value="ANL_N_sf"/>
</dbReference>
<keyword evidence="11" id="KW-0443">Lipid metabolism</keyword>
<dbReference type="EC" id="6.2.1.2" evidence="13"/>